<dbReference type="CDD" id="cd14789">
    <property type="entry name" value="Tiki"/>
    <property type="match status" value="1"/>
</dbReference>
<gene>
    <name evidence="1" type="ORF">DI526_22940</name>
</gene>
<reference evidence="1 2" key="1">
    <citation type="submission" date="2017-08" db="EMBL/GenBank/DDBJ databases">
        <title>Infants hospitalized years apart are colonized by the same room-sourced microbial strains.</title>
        <authorList>
            <person name="Brooks B."/>
            <person name="Olm M.R."/>
            <person name="Firek B.A."/>
            <person name="Baker R."/>
            <person name="Thomas B.C."/>
            <person name="Morowitz M.J."/>
            <person name="Banfield J.F."/>
        </authorList>
    </citation>
    <scope>NUCLEOTIDE SEQUENCE [LARGE SCALE GENOMIC DNA]</scope>
    <source>
        <strain evidence="1">S2_003_000_R2_4</strain>
    </source>
</reference>
<name>A0A2W5UTB6_9CAUL</name>
<organism evidence="1 2">
    <name type="scientific">Caulobacter segnis</name>
    <dbReference type="NCBI Taxonomy" id="88688"/>
    <lineage>
        <taxon>Bacteria</taxon>
        <taxon>Pseudomonadati</taxon>
        <taxon>Pseudomonadota</taxon>
        <taxon>Alphaproteobacteria</taxon>
        <taxon>Caulobacterales</taxon>
        <taxon>Caulobacteraceae</taxon>
        <taxon>Caulobacter</taxon>
    </lineage>
</organism>
<sequence length="235" mass="24823">AKIDQAFKSSADLTLEIVGADDPAVMQPLVLKYGLDPAKPLSGKIGPEAFKHAAELAQGAGLPPQALEAMRPWLAAVSLSMAPVIKAGYDPKSGVEQVLAKAAADAGKAKNAFETPEQQIRFFADLPPKTEADFLRATLDDVDEGVGKIDKMVAAWAAGDTAALEKEFVSEMKGDYPELYELLLVKRNQDWAGQLKTKLAGSGVSFVAVGSGHLVGPDSVQAQLAKLGIKAERIE</sequence>
<dbReference type="AlphaFoldDB" id="A0A2W5UTB6"/>
<dbReference type="InterPro" id="IPR002816">
    <property type="entry name" value="TraB/PrgY/GumN_fam"/>
</dbReference>
<protein>
    <submittedName>
        <fullName evidence="1">TraB/GumN family protein</fullName>
    </submittedName>
</protein>
<dbReference type="Pfam" id="PF01963">
    <property type="entry name" value="TraB_PrgY_gumN"/>
    <property type="match status" value="1"/>
</dbReference>
<comment type="caution">
    <text evidence="1">The sequence shown here is derived from an EMBL/GenBank/DDBJ whole genome shotgun (WGS) entry which is preliminary data.</text>
</comment>
<dbReference type="PANTHER" id="PTHR40590:SF1">
    <property type="entry name" value="CYTOPLASMIC PROTEIN"/>
    <property type="match status" value="1"/>
</dbReference>
<dbReference type="PANTHER" id="PTHR40590">
    <property type="entry name" value="CYTOPLASMIC PROTEIN-RELATED"/>
    <property type="match status" value="1"/>
</dbReference>
<dbReference type="EMBL" id="QFQZ01000151">
    <property type="protein sequence ID" value="PZR30242.1"/>
    <property type="molecule type" value="Genomic_DNA"/>
</dbReference>
<accession>A0A2W5UTB6</accession>
<dbReference type="RefSeq" id="WP_304283408.1">
    <property type="nucleotide sequence ID" value="NZ_QFQZ01000151.1"/>
</dbReference>
<evidence type="ECO:0000313" key="1">
    <source>
        <dbReference type="EMBL" id="PZR30242.1"/>
    </source>
</evidence>
<dbReference type="Proteomes" id="UP000249393">
    <property type="component" value="Unassembled WGS sequence"/>
</dbReference>
<proteinExistence type="predicted"/>
<dbReference type="InterPro" id="IPR047111">
    <property type="entry name" value="YbaP-like"/>
</dbReference>
<evidence type="ECO:0000313" key="2">
    <source>
        <dbReference type="Proteomes" id="UP000249393"/>
    </source>
</evidence>
<feature type="non-terminal residue" evidence="1">
    <location>
        <position position="1"/>
    </location>
</feature>